<protein>
    <submittedName>
        <fullName evidence="2">Thiol-disulfide isomerase or thioredoxin (TrxA)</fullName>
    </submittedName>
</protein>
<sequence>MTRKKKATLITCILISVLGSVWLGWGLLHQSYPDTKNLDNAYQKVLSAKAGEKTILIFHKPGCARCEGAKKDVQKVIQDFKHKDKGLHFVVINVDQEKAKPFMNRFSVGQYPYFVVLNGQQEKGAFSAVQYAIIKKKLELNLQEETA</sequence>
<evidence type="ECO:0000313" key="3">
    <source>
        <dbReference type="Proteomes" id="UP001314261"/>
    </source>
</evidence>
<gene>
    <name evidence="2" type="ORF">R54839_PPFHFPJH_01389</name>
</gene>
<evidence type="ECO:0000313" key="2">
    <source>
        <dbReference type="EMBL" id="CAK1251456.1"/>
    </source>
</evidence>
<dbReference type="GO" id="GO:0016853">
    <property type="term" value="F:isomerase activity"/>
    <property type="evidence" value="ECO:0007669"/>
    <property type="project" value="UniProtKB-KW"/>
</dbReference>
<keyword evidence="3" id="KW-1185">Reference proteome</keyword>
<evidence type="ECO:0000259" key="1">
    <source>
        <dbReference type="Pfam" id="PF13098"/>
    </source>
</evidence>
<comment type="caution">
    <text evidence="2">The sequence shown here is derived from an EMBL/GenBank/DDBJ whole genome shotgun (WGS) entry which is preliminary data.</text>
</comment>
<organism evidence="2 3">
    <name type="scientific">Fructobacillus fructosus</name>
    <dbReference type="NCBI Taxonomy" id="1631"/>
    <lineage>
        <taxon>Bacteria</taxon>
        <taxon>Bacillati</taxon>
        <taxon>Bacillota</taxon>
        <taxon>Bacilli</taxon>
        <taxon>Lactobacillales</taxon>
        <taxon>Lactobacillaceae</taxon>
        <taxon>Fructobacillus</taxon>
    </lineage>
</organism>
<dbReference type="EMBL" id="CAUZLR010000010">
    <property type="protein sequence ID" value="CAK1251456.1"/>
    <property type="molecule type" value="Genomic_DNA"/>
</dbReference>
<dbReference type="RefSeq" id="WP_187753963.1">
    <property type="nucleotide sequence ID" value="NZ_CAUZLR010000010.1"/>
</dbReference>
<accession>A0ABN9YX31</accession>
<dbReference type="SUPFAM" id="SSF52833">
    <property type="entry name" value="Thioredoxin-like"/>
    <property type="match status" value="1"/>
</dbReference>
<proteinExistence type="predicted"/>
<dbReference type="Proteomes" id="UP001314261">
    <property type="component" value="Unassembled WGS sequence"/>
</dbReference>
<feature type="domain" description="Thioredoxin-like fold" evidence="1">
    <location>
        <begin position="48"/>
        <end position="130"/>
    </location>
</feature>
<dbReference type="Gene3D" id="3.40.30.10">
    <property type="entry name" value="Glutaredoxin"/>
    <property type="match status" value="1"/>
</dbReference>
<dbReference type="InterPro" id="IPR036249">
    <property type="entry name" value="Thioredoxin-like_sf"/>
</dbReference>
<reference evidence="2 3" key="1">
    <citation type="submission" date="2023-10" db="EMBL/GenBank/DDBJ databases">
        <authorList>
            <person name="Botero Cardona J."/>
        </authorList>
    </citation>
    <scope>NUCLEOTIDE SEQUENCE [LARGE SCALE GENOMIC DNA]</scope>
    <source>
        <strain evidence="2 3">R-54839</strain>
    </source>
</reference>
<keyword evidence="2" id="KW-0413">Isomerase</keyword>
<name>A0ABN9YX31_9LACO</name>
<dbReference type="Pfam" id="PF13098">
    <property type="entry name" value="Thioredoxin_2"/>
    <property type="match status" value="1"/>
</dbReference>
<dbReference type="InterPro" id="IPR012336">
    <property type="entry name" value="Thioredoxin-like_fold"/>
</dbReference>